<dbReference type="EMBL" id="FNMX01000018">
    <property type="protein sequence ID" value="SDX35562.1"/>
    <property type="molecule type" value="Genomic_DNA"/>
</dbReference>
<dbReference type="GO" id="GO:0004222">
    <property type="term" value="F:metalloendopeptidase activity"/>
    <property type="evidence" value="ECO:0007669"/>
    <property type="project" value="UniProtKB-UniRule"/>
</dbReference>
<comment type="cofactor">
    <cofactor evidence="1 10">
        <name>Zn(2+)</name>
        <dbReference type="ChEBI" id="CHEBI:29105"/>
    </cofactor>
</comment>
<dbReference type="Proteomes" id="UP000183610">
    <property type="component" value="Unassembled WGS sequence"/>
</dbReference>
<dbReference type="InterPro" id="IPR011096">
    <property type="entry name" value="FTP_domain"/>
</dbReference>
<evidence type="ECO:0000256" key="9">
    <source>
        <dbReference type="PIRSR" id="PIRSR623612-1"/>
    </source>
</evidence>
<reference evidence="14 15" key="1">
    <citation type="submission" date="2016-10" db="EMBL/GenBank/DDBJ databases">
        <authorList>
            <person name="Varghese N."/>
            <person name="Submissions S."/>
        </authorList>
    </citation>
    <scope>NUCLEOTIDE SEQUENCE [LARGE SCALE GENOMIC DNA]</scope>
    <source>
        <strain evidence="14 15">ATCC 49954</strain>
    </source>
</reference>
<dbReference type="GO" id="GO:0005576">
    <property type="term" value="C:extracellular region"/>
    <property type="evidence" value="ECO:0007669"/>
    <property type="project" value="UniProtKB-SubCell"/>
</dbReference>
<dbReference type="PANTHER" id="PTHR33794:SF1">
    <property type="entry name" value="BACILLOLYSIN"/>
    <property type="match status" value="1"/>
</dbReference>
<evidence type="ECO:0000313" key="14">
    <source>
        <dbReference type="EMBL" id="SDX35562.1"/>
    </source>
</evidence>
<evidence type="ECO:0000259" key="12">
    <source>
        <dbReference type="Pfam" id="PF02868"/>
    </source>
</evidence>
<dbReference type="Gene3D" id="1.10.390.10">
    <property type="entry name" value="Neutral Protease Domain 2"/>
    <property type="match status" value="1"/>
</dbReference>
<keyword evidence="5" id="KW-0732">Signal</keyword>
<feature type="domain" description="FTP" evidence="13">
    <location>
        <begin position="60"/>
        <end position="109"/>
    </location>
</feature>
<comment type="caution">
    <text evidence="14">The sequence shown here is derived from an EMBL/GenBank/DDBJ whole genome shotgun (WGS) entry which is preliminary data.</text>
</comment>
<evidence type="ECO:0000256" key="1">
    <source>
        <dbReference type="ARBA" id="ARBA00001947"/>
    </source>
</evidence>
<evidence type="ECO:0000259" key="13">
    <source>
        <dbReference type="Pfam" id="PF07504"/>
    </source>
</evidence>
<dbReference type="Pfam" id="PF02868">
    <property type="entry name" value="Peptidase_M4_C"/>
    <property type="match status" value="1"/>
</dbReference>
<keyword evidence="7 10" id="KW-0862">Zinc</keyword>
<gene>
    <name evidence="14" type="ORF">SAMN05421782_11812</name>
</gene>
<proteinExistence type="inferred from homology"/>
<evidence type="ECO:0000256" key="2">
    <source>
        <dbReference type="ARBA" id="ARBA00009388"/>
    </source>
</evidence>
<dbReference type="RefSeq" id="WP_038406535.1">
    <property type="nucleotide sequence ID" value="NZ_FNMX01000018.1"/>
</dbReference>
<dbReference type="Pfam" id="PF07504">
    <property type="entry name" value="FTP"/>
    <property type="match status" value="1"/>
</dbReference>
<feature type="domain" description="Peptidase M4" evidence="11">
    <location>
        <begin position="224"/>
        <end position="360"/>
    </location>
</feature>
<dbReference type="InterPro" id="IPR023612">
    <property type="entry name" value="Peptidase_M4"/>
</dbReference>
<comment type="similarity">
    <text evidence="2 10">Belongs to the peptidase M4 family.</text>
</comment>
<evidence type="ECO:0000256" key="4">
    <source>
        <dbReference type="ARBA" id="ARBA00022723"/>
    </source>
</evidence>
<keyword evidence="3 10" id="KW-0645">Protease</keyword>
<evidence type="ECO:0000256" key="8">
    <source>
        <dbReference type="ARBA" id="ARBA00023049"/>
    </source>
</evidence>
<dbReference type="Gene3D" id="3.10.170.10">
    <property type="match status" value="1"/>
</dbReference>
<comment type="function">
    <text evidence="10">Extracellular zinc metalloprotease.</text>
</comment>
<protein>
    <recommendedName>
        <fullName evidence="10">Neutral metalloproteinase</fullName>
        <ecNumber evidence="10">3.4.24.-</ecNumber>
    </recommendedName>
</protein>
<dbReference type="InterPro" id="IPR050728">
    <property type="entry name" value="Zinc_Metalloprotease_M4"/>
</dbReference>
<evidence type="ECO:0000256" key="7">
    <source>
        <dbReference type="ARBA" id="ARBA00022833"/>
    </source>
</evidence>
<evidence type="ECO:0000313" key="15">
    <source>
        <dbReference type="Proteomes" id="UP000183610"/>
    </source>
</evidence>
<dbReference type="GO" id="GO:0006508">
    <property type="term" value="P:proteolysis"/>
    <property type="evidence" value="ECO:0007669"/>
    <property type="project" value="UniProtKB-KW"/>
</dbReference>
<evidence type="ECO:0000256" key="10">
    <source>
        <dbReference type="RuleBase" id="RU366073"/>
    </source>
</evidence>
<evidence type="ECO:0000256" key="6">
    <source>
        <dbReference type="ARBA" id="ARBA00022801"/>
    </source>
</evidence>
<feature type="active site" description="Proton donor" evidence="9">
    <location>
        <position position="440"/>
    </location>
</feature>
<dbReference type="AlphaFoldDB" id="A0AAX2DT51"/>
<keyword evidence="10" id="KW-0964">Secreted</keyword>
<dbReference type="EC" id="3.4.24.-" evidence="10"/>
<evidence type="ECO:0000256" key="3">
    <source>
        <dbReference type="ARBA" id="ARBA00022670"/>
    </source>
</evidence>
<evidence type="ECO:0000259" key="11">
    <source>
        <dbReference type="Pfam" id="PF01447"/>
    </source>
</evidence>
<feature type="domain" description="Peptidase M4 C-terminal" evidence="12">
    <location>
        <begin position="363"/>
        <end position="512"/>
    </location>
</feature>
<name>A0AAX2DT51_LISIV</name>
<dbReference type="InterPro" id="IPR027268">
    <property type="entry name" value="Peptidase_M4/M1_CTD_sf"/>
</dbReference>
<evidence type="ECO:0000256" key="5">
    <source>
        <dbReference type="ARBA" id="ARBA00022729"/>
    </source>
</evidence>
<dbReference type="InterPro" id="IPR001570">
    <property type="entry name" value="Peptidase_M4_C_domain"/>
</dbReference>
<dbReference type="PANTHER" id="PTHR33794">
    <property type="entry name" value="BACILLOLYSIN"/>
    <property type="match status" value="1"/>
</dbReference>
<dbReference type="GO" id="GO:0046872">
    <property type="term" value="F:metal ion binding"/>
    <property type="evidence" value="ECO:0007669"/>
    <property type="project" value="UniProtKB-UniRule"/>
</dbReference>
<dbReference type="InterPro" id="IPR013856">
    <property type="entry name" value="Peptidase_M4_domain"/>
</dbReference>
<sequence>MKRKSIFLILLLVFVGYFNVKVKASSVEGEKLQSNIQSEMKAIDLQALPDCYEAKKDYKSLKITNSQKDNMGITHITLAMNADGYYTDHDEIKLHISPDNKLLFINGDLKQKRPTITNKIKLTEQDAIEKAFEAIGQNEASVSSYTGSPVKEKRVIVNSRTKRLVYSIRLIFSEPIVASWIIQIDTETGAVLRKQNMLSEANSCNSHGTKKNIVAPGKGYNPSLQRALNVWKIRNIFCLVDRTRKGLIRTFDLNHNTEISQGKIVSNKVNMFTAPEYCSAVDAHYYAGEVYDYFKKVHNHESLDGEGGGIDSFVRYGLNCNNAFWDGQEILYGDGDSENYKPFSCARNIVGHELTHAVIQYTAGLEYEGQSGALNESFADVFSYFITPDNWLIGEDVCLQRINSKRVRSLKEPDKYNQAAHMNEYESMPITEEYDWGGVHFNSGIPNKAAYNTITKVGKEKAEQLYFRALKYYLTKKSQFVDAKNALQQAARDLYSEEVARKVGDAWEEVGVR</sequence>
<comment type="subcellular location">
    <subcellularLocation>
        <location evidence="10">Secreted</location>
    </subcellularLocation>
</comment>
<keyword evidence="6 10" id="KW-0378">Hydrolase</keyword>
<accession>A0AAX2DT51</accession>
<dbReference type="SUPFAM" id="SSF55486">
    <property type="entry name" value="Metalloproteases ('zincins'), catalytic domain"/>
    <property type="match status" value="1"/>
</dbReference>
<dbReference type="CDD" id="cd09597">
    <property type="entry name" value="M4_TLP"/>
    <property type="match status" value="1"/>
</dbReference>
<dbReference type="Pfam" id="PF01447">
    <property type="entry name" value="Peptidase_M4"/>
    <property type="match status" value="1"/>
</dbReference>
<feature type="active site" evidence="9">
    <location>
        <position position="353"/>
    </location>
</feature>
<dbReference type="PRINTS" id="PR00730">
    <property type="entry name" value="THERMOLYSIN"/>
</dbReference>
<keyword evidence="4" id="KW-0479">Metal-binding</keyword>
<organism evidence="14 15">
    <name type="scientific">Listeria ivanovii</name>
    <dbReference type="NCBI Taxonomy" id="1638"/>
    <lineage>
        <taxon>Bacteria</taxon>
        <taxon>Bacillati</taxon>
        <taxon>Bacillota</taxon>
        <taxon>Bacilli</taxon>
        <taxon>Bacillales</taxon>
        <taxon>Listeriaceae</taxon>
        <taxon>Listeria</taxon>
    </lineage>
</organism>
<keyword evidence="8 10" id="KW-0482">Metalloprotease</keyword>